<dbReference type="Proteomes" id="UP000661280">
    <property type="component" value="Chromosome 3"/>
</dbReference>
<reference evidence="4 5" key="1">
    <citation type="journal article" date="2016" name="DNA Res.">
        <title>Genome sequence of Aspergillus luchuensis NBRC 4314.</title>
        <authorList>
            <person name="Yamada O."/>
            <person name="Machida M."/>
            <person name="Hosoyama A."/>
            <person name="Goto M."/>
            <person name="Takahashi T."/>
            <person name="Futagami T."/>
            <person name="Yamagata Y."/>
            <person name="Takeuchi M."/>
            <person name="Kobayashi T."/>
            <person name="Koike H."/>
            <person name="Abe K."/>
            <person name="Asai K."/>
            <person name="Arita M."/>
            <person name="Fujita N."/>
            <person name="Fukuda K."/>
            <person name="Higa K."/>
            <person name="Horikawa H."/>
            <person name="Ishikawa T."/>
            <person name="Jinno K."/>
            <person name="Kato Y."/>
            <person name="Kirimura K."/>
            <person name="Mizutani O."/>
            <person name="Nakasone K."/>
            <person name="Sano M."/>
            <person name="Shiraishi Y."/>
            <person name="Tsukahara M."/>
            <person name="Gomi K."/>
        </authorList>
    </citation>
    <scope>NUCLEOTIDE SEQUENCE [LARGE SCALE GENOMIC DNA]</scope>
    <source>
        <strain evidence="4 5">RIB 2604</strain>
    </source>
</reference>
<dbReference type="VEuPathDB" id="FungiDB:ASPFODRAFT_35189"/>
<dbReference type="InterPro" id="IPR021514">
    <property type="entry name" value="DUF3176"/>
</dbReference>
<dbReference type="RefSeq" id="XP_041541839.1">
    <property type="nucleotide sequence ID" value="XM_041688012.1"/>
</dbReference>
<dbReference type="GeneID" id="64959398"/>
<dbReference type="OrthoDB" id="5242705at2759"/>
<evidence type="ECO:0000313" key="4">
    <source>
        <dbReference type="EMBL" id="GAT21289.1"/>
    </source>
</evidence>
<name>A0A146F640_ASPKA</name>
<keyword evidence="2" id="KW-0472">Membrane</keyword>
<feature type="transmembrane region" description="Helical" evidence="2">
    <location>
        <begin position="581"/>
        <end position="604"/>
    </location>
</feature>
<dbReference type="AlphaFoldDB" id="A0A146F640"/>
<feature type="region of interest" description="Disordered" evidence="1">
    <location>
        <begin position="1"/>
        <end position="84"/>
    </location>
</feature>
<feature type="compositionally biased region" description="Polar residues" evidence="1">
    <location>
        <begin position="52"/>
        <end position="72"/>
    </location>
</feature>
<keyword evidence="2" id="KW-0812">Transmembrane</keyword>
<reference evidence="5" key="2">
    <citation type="submission" date="2016-02" db="EMBL/GenBank/DDBJ databases">
        <title>Genome sequencing of Aspergillus luchuensis NBRC 4314.</title>
        <authorList>
            <person name="Yamada O."/>
        </authorList>
    </citation>
    <scope>NUCLEOTIDE SEQUENCE [LARGE SCALE GENOMIC DNA]</scope>
    <source>
        <strain evidence="5">RIB 2604</strain>
    </source>
</reference>
<proteinExistence type="predicted"/>
<dbReference type="PANTHER" id="PTHR35394">
    <property type="entry name" value="DUF3176 DOMAIN-CONTAINING PROTEIN"/>
    <property type="match status" value="1"/>
</dbReference>
<reference evidence="3" key="3">
    <citation type="submission" date="2021-01" db="EMBL/GenBank/DDBJ databases">
        <authorList>
            <consortium name="Aspergillus luchuensis mut. kawachii IFO 4304 genome sequencing consortium"/>
            <person name="Kazuki M."/>
            <person name="Futagami T."/>
        </authorList>
    </citation>
    <scope>NUCLEOTIDE SEQUENCE</scope>
    <source>
        <strain evidence="3">IFO 4308</strain>
    </source>
</reference>
<evidence type="ECO:0000256" key="2">
    <source>
        <dbReference type="SAM" id="Phobius"/>
    </source>
</evidence>
<organism evidence="4 5">
    <name type="scientific">Aspergillus kawachii</name>
    <name type="common">White koji mold</name>
    <name type="synonym">Aspergillus awamori var. kawachi</name>
    <dbReference type="NCBI Taxonomy" id="1069201"/>
    <lineage>
        <taxon>Eukaryota</taxon>
        <taxon>Fungi</taxon>
        <taxon>Dikarya</taxon>
        <taxon>Ascomycota</taxon>
        <taxon>Pezizomycotina</taxon>
        <taxon>Eurotiomycetes</taxon>
        <taxon>Eurotiomycetidae</taxon>
        <taxon>Eurotiales</taxon>
        <taxon>Aspergillaceae</taxon>
        <taxon>Aspergillus</taxon>
        <taxon>Aspergillus subgen. Circumdati</taxon>
    </lineage>
</organism>
<keyword evidence="6" id="KW-1185">Reference proteome</keyword>
<feature type="compositionally biased region" description="Basic and acidic residues" evidence="1">
    <location>
        <begin position="33"/>
        <end position="46"/>
    </location>
</feature>
<dbReference type="EMBL" id="AP024427">
    <property type="protein sequence ID" value="BCR98073.1"/>
    <property type="molecule type" value="Genomic_DNA"/>
</dbReference>
<reference evidence="3" key="4">
    <citation type="submission" date="2021-02" db="EMBL/GenBank/DDBJ databases">
        <title>Aspergillus luchuensis mut. kawachii IFO 4304 genome sequence.</title>
        <authorList>
            <person name="Mori K."/>
            <person name="Kadooka C."/>
            <person name="Goto M."/>
            <person name="Futagami T."/>
        </authorList>
    </citation>
    <scope>NUCLEOTIDE SEQUENCE</scope>
    <source>
        <strain evidence="3">IFO 4308</strain>
    </source>
</reference>
<gene>
    <name evidence="3" type="ORF">AKAW2_31392S</name>
    <name evidence="4" type="ORF">RIB2604_01001770</name>
</gene>
<feature type="transmembrane region" description="Helical" evidence="2">
    <location>
        <begin position="100"/>
        <end position="122"/>
    </location>
</feature>
<evidence type="ECO:0000313" key="3">
    <source>
        <dbReference type="EMBL" id="BCR98073.1"/>
    </source>
</evidence>
<dbReference type="PANTHER" id="PTHR35394:SF5">
    <property type="entry name" value="DUF3176 DOMAIN-CONTAINING PROTEIN"/>
    <property type="match status" value="1"/>
</dbReference>
<sequence length="671" mass="74237">MPPSDADQRQYPAYEPLHNEYDDPDILSSITDAEIRQDLEGHEDVGLHAVSPSPNTPDENGESNSDTASHSPTLGEPSNYKDEKLDGPEIVSARRYASSWFCWELTGIIVSAGLLAAIIIILKVYDHQPQPKWWHISLNSVISFLSTLSRASLMFSVGELIGQLKWVWFAQQEQPLSHLRSFDSASRGALGSLTLIWALRVQHFAGVGALAMVLALGFDPFSQLLIHTYDKLVVDPSGTALIGNATVYDTIGQLEYDKETSVAYVDPVLKANVYNSLFNTDPTRPWAIPQYSCSSTNCTWDAIASLEMRSLCSNITSALITNCSSFSNESVYAGQSNCSVTLPKGGLSASYTPGDFSFTTFSMNSILGYDAVVYTNATLIAIQYIAPRANLELLDDKRWSNSTQWEATECSLEPIVRSFRPKIFHNHYSDKTQAIWIQHNMTTTYNVHQSAGFNFTPESWGPDLGVHQNPQSFILSGDARKSIFYFLTSIFSGQATRSATEIFFDPLDSSWYAASDTLQALAVANISGCSELLSERLSCAMDNVAAAMSKTFRDAAYVADPASAAMTTGSAKVSEVYIVVYWAYLALPVLVWTLGAILVLGTLWKTRRARVPAWKNDTLPLLFLYRNQDEGMELPQGSETEQASRHELVRLYNDESRVFLGRCTDSKSQRP</sequence>
<dbReference type="EMBL" id="BCWF01000010">
    <property type="protein sequence ID" value="GAT21289.1"/>
    <property type="molecule type" value="Genomic_DNA"/>
</dbReference>
<evidence type="ECO:0000256" key="1">
    <source>
        <dbReference type="SAM" id="MobiDB-lite"/>
    </source>
</evidence>
<dbReference type="KEGG" id="aluc:AKAW2_31392S"/>
<dbReference type="Pfam" id="PF11374">
    <property type="entry name" value="DUF3176"/>
    <property type="match status" value="1"/>
</dbReference>
<evidence type="ECO:0000313" key="5">
    <source>
        <dbReference type="Proteomes" id="UP000075230"/>
    </source>
</evidence>
<accession>A0A146F640</accession>
<evidence type="ECO:0000313" key="6">
    <source>
        <dbReference type="Proteomes" id="UP000661280"/>
    </source>
</evidence>
<dbReference type="Proteomes" id="UP000075230">
    <property type="component" value="Unassembled WGS sequence"/>
</dbReference>
<keyword evidence="2" id="KW-1133">Transmembrane helix</keyword>
<protein>
    <submittedName>
        <fullName evidence="4">Similar to An18g01730</fullName>
    </submittedName>
</protein>